<dbReference type="OrthoDB" id="4189594at2759"/>
<evidence type="ECO:0000313" key="1">
    <source>
        <dbReference type="EMBL" id="KKZ64055.1"/>
    </source>
</evidence>
<evidence type="ECO:0000313" key="2">
    <source>
        <dbReference type="Proteomes" id="UP000034164"/>
    </source>
</evidence>
<accession>A0A0G2I1N4</accession>
<comment type="caution">
    <text evidence="1">The sequence shown here is derived from an EMBL/GenBank/DDBJ whole genome shotgun (WGS) entry which is preliminary data.</text>
</comment>
<protein>
    <submittedName>
        <fullName evidence="1">Uncharacterized protein</fullName>
    </submittedName>
</protein>
<dbReference type="VEuPathDB" id="FungiDB:EMCG_01639"/>
<proteinExistence type="predicted"/>
<organism evidence="1 2">
    <name type="scientific">[Emmonsia] crescens</name>
    <dbReference type="NCBI Taxonomy" id="73230"/>
    <lineage>
        <taxon>Eukaryota</taxon>
        <taxon>Fungi</taxon>
        <taxon>Dikarya</taxon>
        <taxon>Ascomycota</taxon>
        <taxon>Pezizomycotina</taxon>
        <taxon>Eurotiomycetes</taxon>
        <taxon>Eurotiomycetidae</taxon>
        <taxon>Onygenales</taxon>
        <taxon>Ajellomycetaceae</taxon>
        <taxon>Emergomyces</taxon>
    </lineage>
</organism>
<dbReference type="AlphaFoldDB" id="A0A0G2I1N4"/>
<dbReference type="EMBL" id="LCZI01000876">
    <property type="protein sequence ID" value="KKZ64055.1"/>
    <property type="molecule type" value="Genomic_DNA"/>
</dbReference>
<dbReference type="Proteomes" id="UP000034164">
    <property type="component" value="Unassembled WGS sequence"/>
</dbReference>
<name>A0A0G2I1N4_9EURO</name>
<gene>
    <name evidence="1" type="ORF">EMCG_01639</name>
</gene>
<reference evidence="2" key="1">
    <citation type="journal article" date="2015" name="PLoS Genet.">
        <title>The dynamic genome and transcriptome of the human fungal pathogen Blastomyces and close relative Emmonsia.</title>
        <authorList>
            <person name="Munoz J.F."/>
            <person name="Gauthier G.M."/>
            <person name="Desjardins C.A."/>
            <person name="Gallo J.E."/>
            <person name="Holder J."/>
            <person name="Sullivan T.D."/>
            <person name="Marty A.J."/>
            <person name="Carmen J.C."/>
            <person name="Chen Z."/>
            <person name="Ding L."/>
            <person name="Gujja S."/>
            <person name="Magrini V."/>
            <person name="Misas E."/>
            <person name="Mitreva M."/>
            <person name="Priest M."/>
            <person name="Saif S."/>
            <person name="Whiston E.A."/>
            <person name="Young S."/>
            <person name="Zeng Q."/>
            <person name="Goldman W.E."/>
            <person name="Mardis E.R."/>
            <person name="Taylor J.W."/>
            <person name="McEwen J.G."/>
            <person name="Clay O.K."/>
            <person name="Klein B.S."/>
            <person name="Cuomo C.A."/>
        </authorList>
    </citation>
    <scope>NUCLEOTIDE SEQUENCE [LARGE SCALE GENOMIC DNA]</scope>
    <source>
        <strain evidence="2">UAMH 3008</strain>
    </source>
</reference>
<sequence>MSEYKLDLNFYALQSMIFGGLFSAVWEKSITSSNIIAAFAAAGLHFFEPSYMLSKFQIHPITPPEVLQPITPTTIEEMRVLMKQVNQHQHQISSDLHRVIQAEENIALDKAVLLIENEYLQKTLNEEGKHCKHGKAMRLLDSSHLFKAQFFSSTKAQRAHEINAVNEAVKESEQICKKDVKLQHTILKKQKKEALTEQRIVREATCQITAQLRDGDRAARTTKQKLDIEDRAAKKVIEQQMRQEKAAARVQA</sequence>